<accession>A0A5A8E3S5</accession>
<evidence type="ECO:0000256" key="2">
    <source>
        <dbReference type="ARBA" id="ARBA00006220"/>
    </source>
</evidence>
<reference evidence="11 12" key="1">
    <citation type="submission" date="2019-07" db="EMBL/GenBank/DDBJ databases">
        <title>Genomes of Cafeteria roenbergensis.</title>
        <authorList>
            <person name="Fischer M.G."/>
            <person name="Hackl T."/>
            <person name="Roman M."/>
        </authorList>
    </citation>
    <scope>NUCLEOTIDE SEQUENCE [LARGE SCALE GENOMIC DNA]</scope>
    <source>
        <strain evidence="7 12">BVI</strain>
        <strain evidence="8 14">Cflag</strain>
        <strain evidence="9 11">E4-10P</strain>
        <strain evidence="10 13">RCC970-E3</strain>
    </source>
</reference>
<gene>
    <name evidence="9" type="ORF">FNF27_06599</name>
    <name evidence="10" type="ORF">FNF28_00709</name>
    <name evidence="7" type="ORF">FNF29_03639</name>
    <name evidence="8" type="ORF">FNF31_01749</name>
</gene>
<evidence type="ECO:0000256" key="1">
    <source>
        <dbReference type="ARBA" id="ARBA00001946"/>
    </source>
</evidence>
<dbReference type="SUPFAM" id="SSF50324">
    <property type="entry name" value="Inorganic pyrophosphatase"/>
    <property type="match status" value="1"/>
</dbReference>
<dbReference type="Proteomes" id="UP000325113">
    <property type="component" value="Unassembled WGS sequence"/>
</dbReference>
<protein>
    <recommendedName>
        <fullName evidence="3">inorganic diphosphatase</fullName>
        <ecNumber evidence="3">3.6.1.1</ecNumber>
    </recommendedName>
</protein>
<evidence type="ECO:0000313" key="12">
    <source>
        <dbReference type="Proteomes" id="UP000323011"/>
    </source>
</evidence>
<evidence type="ECO:0000313" key="13">
    <source>
        <dbReference type="Proteomes" id="UP000324907"/>
    </source>
</evidence>
<dbReference type="Pfam" id="PF00719">
    <property type="entry name" value="Pyrophosphatase"/>
    <property type="match status" value="1"/>
</dbReference>
<evidence type="ECO:0000256" key="6">
    <source>
        <dbReference type="ARBA" id="ARBA00022842"/>
    </source>
</evidence>
<dbReference type="EMBL" id="VLTN01000019">
    <property type="protein sequence ID" value="KAA0152750.1"/>
    <property type="molecule type" value="Genomic_DNA"/>
</dbReference>
<evidence type="ECO:0000313" key="11">
    <source>
        <dbReference type="Proteomes" id="UP000322899"/>
    </source>
</evidence>
<keyword evidence="12" id="KW-1185">Reference proteome</keyword>
<dbReference type="GO" id="GO:0005737">
    <property type="term" value="C:cytoplasm"/>
    <property type="evidence" value="ECO:0007669"/>
    <property type="project" value="InterPro"/>
</dbReference>
<keyword evidence="5" id="KW-0378">Hydrolase</keyword>
<organism evidence="9 11">
    <name type="scientific">Cafeteria roenbergensis</name>
    <name type="common">Marine flagellate</name>
    <dbReference type="NCBI Taxonomy" id="33653"/>
    <lineage>
        <taxon>Eukaryota</taxon>
        <taxon>Sar</taxon>
        <taxon>Stramenopiles</taxon>
        <taxon>Bigyra</taxon>
        <taxon>Opalozoa</taxon>
        <taxon>Bicosoecida</taxon>
        <taxon>Cafeteriaceae</taxon>
        <taxon>Cafeteria</taxon>
    </lineage>
</organism>
<dbReference type="PANTHER" id="PTHR10286">
    <property type="entry name" value="INORGANIC PYROPHOSPHATASE"/>
    <property type="match status" value="1"/>
</dbReference>
<comment type="similarity">
    <text evidence="2">Belongs to the PPase family.</text>
</comment>
<dbReference type="Proteomes" id="UP000323011">
    <property type="component" value="Unassembled WGS sequence"/>
</dbReference>
<dbReference type="Proteomes" id="UP000322899">
    <property type="component" value="Unassembled WGS sequence"/>
</dbReference>
<evidence type="ECO:0000256" key="5">
    <source>
        <dbReference type="ARBA" id="ARBA00022801"/>
    </source>
</evidence>
<dbReference type="Proteomes" id="UP000324907">
    <property type="component" value="Unassembled WGS sequence"/>
</dbReference>
<evidence type="ECO:0000313" key="10">
    <source>
        <dbReference type="EMBL" id="KAA0171499.1"/>
    </source>
</evidence>
<sequence>MLVVLWRLFKSTPEDLEALKRPRPRPQGSAGTGEYAINYFFADSSEQASPWHHIALQTASAGDRGVYTFVCEIPRGATAKLEITKELPHNPIKQDTKDGKLRHYPSPSLVNYGAMPQTWEDPRYAEESTGLTGDNDPLDVVDFGQKACTPGEVYDVRPIGALAMVDGGEMDWKVVVVREGGEDSAWQDASNPSDSQREKLQRLKEWLRDYKVPDGKPPNEFAFDGKFLGPDVALQVIAEQHRLWKWLVSVERPQDADMWWPKLM</sequence>
<dbReference type="OMA" id="CASQYNA"/>
<evidence type="ECO:0000313" key="14">
    <source>
        <dbReference type="Proteomes" id="UP000325113"/>
    </source>
</evidence>
<dbReference type="InterPro" id="IPR008162">
    <property type="entry name" value="Pyrophosphatase"/>
</dbReference>
<dbReference type="EC" id="3.6.1.1" evidence="3"/>
<dbReference type="EMBL" id="VLTL01000006">
    <property type="protein sequence ID" value="KAA0171499.1"/>
    <property type="molecule type" value="Genomic_DNA"/>
</dbReference>
<dbReference type="EMBL" id="VLTO01000060">
    <property type="protein sequence ID" value="KAA0170541.1"/>
    <property type="molecule type" value="Genomic_DNA"/>
</dbReference>
<evidence type="ECO:0000256" key="4">
    <source>
        <dbReference type="ARBA" id="ARBA00022723"/>
    </source>
</evidence>
<dbReference type="CDD" id="cd00412">
    <property type="entry name" value="pyrophosphatase"/>
    <property type="match status" value="1"/>
</dbReference>
<comment type="cofactor">
    <cofactor evidence="1">
        <name>Mg(2+)</name>
        <dbReference type="ChEBI" id="CHEBI:18420"/>
    </cofactor>
</comment>
<dbReference type="EMBL" id="VLTM01000011">
    <property type="protein sequence ID" value="KAA0165772.1"/>
    <property type="molecule type" value="Genomic_DNA"/>
</dbReference>
<dbReference type="OrthoDB" id="1608002at2759"/>
<comment type="caution">
    <text evidence="9">The sequence shown here is derived from an EMBL/GenBank/DDBJ whole genome shotgun (WGS) entry which is preliminary data.</text>
</comment>
<dbReference type="Gene3D" id="3.90.80.10">
    <property type="entry name" value="Inorganic pyrophosphatase"/>
    <property type="match status" value="1"/>
</dbReference>
<name>A0A5A8E3S5_CAFRO</name>
<dbReference type="GO" id="GO:0000287">
    <property type="term" value="F:magnesium ion binding"/>
    <property type="evidence" value="ECO:0007669"/>
    <property type="project" value="InterPro"/>
</dbReference>
<dbReference type="InterPro" id="IPR036649">
    <property type="entry name" value="Pyrophosphatase_sf"/>
</dbReference>
<evidence type="ECO:0000313" key="9">
    <source>
        <dbReference type="EMBL" id="KAA0170541.1"/>
    </source>
</evidence>
<keyword evidence="6" id="KW-0460">Magnesium</keyword>
<proteinExistence type="inferred from homology"/>
<dbReference type="GO" id="GO:0004427">
    <property type="term" value="F:inorganic diphosphate phosphatase activity"/>
    <property type="evidence" value="ECO:0007669"/>
    <property type="project" value="UniProtKB-EC"/>
</dbReference>
<evidence type="ECO:0000256" key="3">
    <source>
        <dbReference type="ARBA" id="ARBA00012146"/>
    </source>
</evidence>
<evidence type="ECO:0000313" key="8">
    <source>
        <dbReference type="EMBL" id="KAA0165772.1"/>
    </source>
</evidence>
<dbReference type="PROSITE" id="PS00387">
    <property type="entry name" value="PPASE"/>
    <property type="match status" value="1"/>
</dbReference>
<dbReference type="GO" id="GO:0006796">
    <property type="term" value="P:phosphate-containing compound metabolic process"/>
    <property type="evidence" value="ECO:0007669"/>
    <property type="project" value="InterPro"/>
</dbReference>
<keyword evidence="4" id="KW-0479">Metal-binding</keyword>
<evidence type="ECO:0000313" key="7">
    <source>
        <dbReference type="EMBL" id="KAA0152750.1"/>
    </source>
</evidence>
<dbReference type="AlphaFoldDB" id="A0A5A8E3S5"/>